<comment type="caution">
    <text evidence="1">The sequence shown here is derived from an EMBL/GenBank/DDBJ whole genome shotgun (WGS) entry which is preliminary data.</text>
</comment>
<dbReference type="Gene3D" id="1.10.10.10">
    <property type="entry name" value="Winged helix-like DNA-binding domain superfamily/Winged helix DNA-binding domain"/>
    <property type="match status" value="1"/>
</dbReference>
<keyword evidence="2" id="KW-1185">Reference proteome</keyword>
<name>A0ABR6KP33_9BACT</name>
<sequence>MNYRIISKDLLLKLTNKEAYTFCCILLNTDRETYISHIKEETLAEMTGYSKRTISTYIQEFKSIGLLTIRTEQIKGEKGIFNRNTYHVVKPTINFFRIEYDFLLEEIPSDIKGYLLLLKCIGYNGSNSVLYSLDVIGKKKLLSIGLSTIKKLNAKAITLDVISKESTGYKITDRFIYEDMKKEEIPSDSQYLEYYEQIADFCKKRQIIPPKYNKYLMYVIFNNCPEPSFFISKMDNRMFTEKRIHSLEYFIRILNFRYPVSPNKEETTIIL</sequence>
<dbReference type="Proteomes" id="UP000533637">
    <property type="component" value="Unassembled WGS sequence"/>
</dbReference>
<organism evidence="1 2">
    <name type="scientific">Parabacteroides faecis</name>
    <dbReference type="NCBI Taxonomy" id="1217282"/>
    <lineage>
        <taxon>Bacteria</taxon>
        <taxon>Pseudomonadati</taxon>
        <taxon>Bacteroidota</taxon>
        <taxon>Bacteroidia</taxon>
        <taxon>Bacteroidales</taxon>
        <taxon>Tannerellaceae</taxon>
        <taxon>Parabacteroides</taxon>
    </lineage>
</organism>
<dbReference type="EMBL" id="JACHOC010000006">
    <property type="protein sequence ID" value="MBB4623138.1"/>
    <property type="molecule type" value="Genomic_DNA"/>
</dbReference>
<evidence type="ECO:0008006" key="3">
    <source>
        <dbReference type="Google" id="ProtNLM"/>
    </source>
</evidence>
<dbReference type="RefSeq" id="WP_183671360.1">
    <property type="nucleotide sequence ID" value="NZ_BMPB01000007.1"/>
</dbReference>
<evidence type="ECO:0000313" key="1">
    <source>
        <dbReference type="EMBL" id="MBB4623138.1"/>
    </source>
</evidence>
<evidence type="ECO:0000313" key="2">
    <source>
        <dbReference type="Proteomes" id="UP000533637"/>
    </source>
</evidence>
<accession>A0ABR6KP33</accession>
<protein>
    <recommendedName>
        <fullName evidence="3">Helix-turn-helix domain-containing protein</fullName>
    </recommendedName>
</protein>
<gene>
    <name evidence="1" type="ORF">GGQ57_003050</name>
</gene>
<dbReference type="InterPro" id="IPR036388">
    <property type="entry name" value="WH-like_DNA-bd_sf"/>
</dbReference>
<proteinExistence type="predicted"/>
<reference evidence="1 2" key="1">
    <citation type="submission" date="2020-08" db="EMBL/GenBank/DDBJ databases">
        <title>Genomic Encyclopedia of Type Strains, Phase IV (KMG-IV): sequencing the most valuable type-strain genomes for metagenomic binning, comparative biology and taxonomic classification.</title>
        <authorList>
            <person name="Goeker M."/>
        </authorList>
    </citation>
    <scope>NUCLEOTIDE SEQUENCE [LARGE SCALE GENOMIC DNA]</scope>
    <source>
        <strain evidence="1 2">DSM 102983</strain>
    </source>
</reference>